<proteinExistence type="predicted"/>
<dbReference type="Gene3D" id="3.30.200.20">
    <property type="entry name" value="Phosphorylase Kinase, domain 1"/>
    <property type="match status" value="1"/>
</dbReference>
<dbReference type="Proteomes" id="UP000295818">
    <property type="component" value="Unassembled WGS sequence"/>
</dbReference>
<evidence type="ECO:0000313" key="2">
    <source>
        <dbReference type="Proteomes" id="UP000295818"/>
    </source>
</evidence>
<keyword evidence="2" id="KW-1185">Reference proteome</keyword>
<protein>
    <recommendedName>
        <fullName evidence="3">Protein kinase domain-containing protein</fullName>
    </recommendedName>
</protein>
<accession>A0ABY2B8V6</accession>
<dbReference type="Gene3D" id="1.10.510.10">
    <property type="entry name" value="Transferase(Phosphotransferase) domain 1"/>
    <property type="match status" value="1"/>
</dbReference>
<name>A0ABY2B8V6_9ACTN</name>
<dbReference type="InterPro" id="IPR011009">
    <property type="entry name" value="Kinase-like_dom_sf"/>
</dbReference>
<comment type="caution">
    <text evidence="1">The sequence shown here is derived from an EMBL/GenBank/DDBJ whole genome shotgun (WGS) entry which is preliminary data.</text>
</comment>
<dbReference type="EMBL" id="SLWM01000029">
    <property type="protein sequence ID" value="TCO11695.1"/>
    <property type="molecule type" value="Genomic_DNA"/>
</dbReference>
<organism evidence="1 2">
    <name type="scientific">Kribbella orskensis</name>
    <dbReference type="NCBI Taxonomy" id="2512216"/>
    <lineage>
        <taxon>Bacteria</taxon>
        <taxon>Bacillati</taxon>
        <taxon>Actinomycetota</taxon>
        <taxon>Actinomycetes</taxon>
        <taxon>Propionibacteriales</taxon>
        <taxon>Kribbellaceae</taxon>
        <taxon>Kribbella</taxon>
    </lineage>
</organism>
<evidence type="ECO:0008006" key="3">
    <source>
        <dbReference type="Google" id="ProtNLM"/>
    </source>
</evidence>
<gene>
    <name evidence="1" type="ORF">EV644_12964</name>
</gene>
<reference evidence="1 2" key="1">
    <citation type="journal article" date="2015" name="Stand. Genomic Sci.">
        <title>Genomic Encyclopedia of Bacterial and Archaeal Type Strains, Phase III: the genomes of soil and plant-associated and newly described type strains.</title>
        <authorList>
            <person name="Whitman W.B."/>
            <person name="Woyke T."/>
            <person name="Klenk H.P."/>
            <person name="Zhou Y."/>
            <person name="Lilburn T.G."/>
            <person name="Beck B.J."/>
            <person name="De Vos P."/>
            <person name="Vandamme P."/>
            <person name="Eisen J.A."/>
            <person name="Garrity G."/>
            <person name="Hugenholtz P."/>
            <person name="Kyrpides N.C."/>
        </authorList>
    </citation>
    <scope>NUCLEOTIDE SEQUENCE [LARGE SCALE GENOMIC DNA]</scope>
    <source>
        <strain evidence="1 2">VKM Ac-2538</strain>
    </source>
</reference>
<evidence type="ECO:0000313" key="1">
    <source>
        <dbReference type="EMBL" id="TCO11695.1"/>
    </source>
</evidence>
<dbReference type="SUPFAM" id="SSF56112">
    <property type="entry name" value="Protein kinase-like (PK-like)"/>
    <property type="match status" value="1"/>
</dbReference>
<sequence length="294" mass="31334">MTGGERRDLDHAGAAARQGFSIDGRYRLDTKAGGRGGFGLWTARDELLARTVAVELFAPDSPRRCQVAAAVRAASRAVDPRLVQIYDANDRFDPPYAVSEWVTGTPLPEMLATGPLDELTVVDAIGEVAAAIAAAHREGVAHLRLVPRMVIRGGAGMVKVRGVAIRAALAGVTARDLTLVDARGLGTLLYAGLTGLWPGGEVDGLPQAPVRRWRLCTPRQVRPELDPELDGIASRALRCVAVGSQVGTADGRCGRQRLLHTRCRPCGGRVPDRGGPCRCTASAPCRLMRTRLPE</sequence>